<organism evidence="1 2">
    <name type="scientific">Stephania cephalantha</name>
    <dbReference type="NCBI Taxonomy" id="152367"/>
    <lineage>
        <taxon>Eukaryota</taxon>
        <taxon>Viridiplantae</taxon>
        <taxon>Streptophyta</taxon>
        <taxon>Embryophyta</taxon>
        <taxon>Tracheophyta</taxon>
        <taxon>Spermatophyta</taxon>
        <taxon>Magnoliopsida</taxon>
        <taxon>Ranunculales</taxon>
        <taxon>Menispermaceae</taxon>
        <taxon>Menispermoideae</taxon>
        <taxon>Cissampelideae</taxon>
        <taxon>Stephania</taxon>
    </lineage>
</organism>
<keyword evidence="2" id="KW-1185">Reference proteome</keyword>
<accession>A0AAP0ER27</accession>
<dbReference type="EMBL" id="JBBNAG010000011">
    <property type="protein sequence ID" value="KAK9095282.1"/>
    <property type="molecule type" value="Genomic_DNA"/>
</dbReference>
<reference evidence="1 2" key="1">
    <citation type="submission" date="2024-01" db="EMBL/GenBank/DDBJ databases">
        <title>Genome assemblies of Stephania.</title>
        <authorList>
            <person name="Yang L."/>
        </authorList>
    </citation>
    <scope>NUCLEOTIDE SEQUENCE [LARGE SCALE GENOMIC DNA]</scope>
    <source>
        <strain evidence="1">JXDWG</strain>
        <tissue evidence="1">Leaf</tissue>
    </source>
</reference>
<dbReference type="AlphaFoldDB" id="A0AAP0ER27"/>
<sequence length="58" mass="6719">MRLHLKQIRAAKQQEIKTKSARKNPTIPSPVSATCIEELKLTEPRNRIKIQGREKRTP</sequence>
<dbReference type="Proteomes" id="UP001419268">
    <property type="component" value="Unassembled WGS sequence"/>
</dbReference>
<name>A0AAP0ER27_9MAGN</name>
<comment type="caution">
    <text evidence="1">The sequence shown here is derived from an EMBL/GenBank/DDBJ whole genome shotgun (WGS) entry which is preliminary data.</text>
</comment>
<proteinExistence type="predicted"/>
<protein>
    <submittedName>
        <fullName evidence="1">Uncharacterized protein</fullName>
    </submittedName>
</protein>
<evidence type="ECO:0000313" key="2">
    <source>
        <dbReference type="Proteomes" id="UP001419268"/>
    </source>
</evidence>
<gene>
    <name evidence="1" type="ORF">Scep_026751</name>
</gene>
<evidence type="ECO:0000313" key="1">
    <source>
        <dbReference type="EMBL" id="KAK9095282.1"/>
    </source>
</evidence>